<keyword evidence="2" id="KW-0378">Hydrolase</keyword>
<dbReference type="RefSeq" id="WP_132611994.1">
    <property type="nucleotide sequence ID" value="NZ_SMKQ01000028.1"/>
</dbReference>
<feature type="domain" description="AB hydrolase-1" evidence="1">
    <location>
        <begin position="27"/>
        <end position="263"/>
    </location>
</feature>
<dbReference type="GO" id="GO:0016020">
    <property type="term" value="C:membrane"/>
    <property type="evidence" value="ECO:0007669"/>
    <property type="project" value="TreeGrafter"/>
</dbReference>
<sequence length="286" mass="31377">MTDEETRVLTTGGQIDVREVGQGTTALFVHGLMVNGHVWDPLIAGLRDRFRMVLPDLPLGGHRTPLEPDADCGLQAHAQRVVELARRLPPPVVLIGSDTGGAIAQIAVTLEPDLFDRLVLLPSDAFDNCPPRLLAPMRLLADVPGAVRAVALSLRLDLVRRAMMLLVSRRSPDPALLDVLLGELPGSRGVQRDFAKLLRGLRPEVTQAVAKELHRFRRPVLVVWSRRDPLFPFHHAQRLASCFSHSSVAIAENSRAFVSLDEPEWLAARIAEFVAAGDGRPQADTR</sequence>
<accession>A0A4R4YYD3</accession>
<dbReference type="InterPro" id="IPR029058">
    <property type="entry name" value="AB_hydrolase_fold"/>
</dbReference>
<dbReference type="PRINTS" id="PR00111">
    <property type="entry name" value="ABHYDROLASE"/>
</dbReference>
<evidence type="ECO:0000313" key="2">
    <source>
        <dbReference type="EMBL" id="TDD50000.1"/>
    </source>
</evidence>
<name>A0A4R4YYD3_9ACTN</name>
<organism evidence="2 3">
    <name type="scientific">Nonomuraea terrae</name>
    <dbReference type="NCBI Taxonomy" id="2530383"/>
    <lineage>
        <taxon>Bacteria</taxon>
        <taxon>Bacillati</taxon>
        <taxon>Actinomycetota</taxon>
        <taxon>Actinomycetes</taxon>
        <taxon>Streptosporangiales</taxon>
        <taxon>Streptosporangiaceae</taxon>
        <taxon>Nonomuraea</taxon>
    </lineage>
</organism>
<reference evidence="2 3" key="1">
    <citation type="submission" date="2019-03" db="EMBL/GenBank/DDBJ databases">
        <title>Draft genome sequences of novel Actinobacteria.</title>
        <authorList>
            <person name="Sahin N."/>
            <person name="Ay H."/>
            <person name="Saygin H."/>
        </authorList>
    </citation>
    <scope>NUCLEOTIDE SEQUENCE [LARGE SCALE GENOMIC DNA]</scope>
    <source>
        <strain evidence="2 3">CH32</strain>
    </source>
</reference>
<dbReference type="AlphaFoldDB" id="A0A4R4YYD3"/>
<dbReference type="PANTHER" id="PTHR43798:SF33">
    <property type="entry name" value="HYDROLASE, PUTATIVE (AFU_ORTHOLOGUE AFUA_2G14860)-RELATED"/>
    <property type="match status" value="1"/>
</dbReference>
<dbReference type="InterPro" id="IPR050266">
    <property type="entry name" value="AB_hydrolase_sf"/>
</dbReference>
<dbReference type="GO" id="GO:0016787">
    <property type="term" value="F:hydrolase activity"/>
    <property type="evidence" value="ECO:0007669"/>
    <property type="project" value="UniProtKB-KW"/>
</dbReference>
<dbReference type="InterPro" id="IPR000073">
    <property type="entry name" value="AB_hydrolase_1"/>
</dbReference>
<dbReference type="OrthoDB" id="3400345at2"/>
<dbReference type="Proteomes" id="UP000295302">
    <property type="component" value="Unassembled WGS sequence"/>
</dbReference>
<protein>
    <submittedName>
        <fullName evidence="2">Alpha/beta hydrolase</fullName>
    </submittedName>
</protein>
<proteinExistence type="predicted"/>
<dbReference type="Pfam" id="PF00561">
    <property type="entry name" value="Abhydrolase_1"/>
    <property type="match status" value="1"/>
</dbReference>
<dbReference type="Gene3D" id="3.40.50.1820">
    <property type="entry name" value="alpha/beta hydrolase"/>
    <property type="match status" value="1"/>
</dbReference>
<evidence type="ECO:0000313" key="3">
    <source>
        <dbReference type="Proteomes" id="UP000295302"/>
    </source>
</evidence>
<dbReference type="SUPFAM" id="SSF53474">
    <property type="entry name" value="alpha/beta-Hydrolases"/>
    <property type="match status" value="1"/>
</dbReference>
<dbReference type="EMBL" id="SMKQ01000028">
    <property type="protein sequence ID" value="TDD50000.1"/>
    <property type="molecule type" value="Genomic_DNA"/>
</dbReference>
<keyword evidence="3" id="KW-1185">Reference proteome</keyword>
<gene>
    <name evidence="2" type="ORF">E1286_12745</name>
</gene>
<evidence type="ECO:0000259" key="1">
    <source>
        <dbReference type="Pfam" id="PF00561"/>
    </source>
</evidence>
<dbReference type="PANTHER" id="PTHR43798">
    <property type="entry name" value="MONOACYLGLYCEROL LIPASE"/>
    <property type="match status" value="1"/>
</dbReference>
<comment type="caution">
    <text evidence="2">The sequence shown here is derived from an EMBL/GenBank/DDBJ whole genome shotgun (WGS) entry which is preliminary data.</text>
</comment>